<protein>
    <submittedName>
        <fullName evidence="1">Beat protein-like protein</fullName>
    </submittedName>
</protein>
<keyword evidence="2" id="KW-1185">Reference proteome</keyword>
<gene>
    <name evidence="1" type="ORF">B4U79_06215</name>
</gene>
<accession>A0A3S3PM87</accession>
<dbReference type="PANTHER" id="PTHR21261">
    <property type="entry name" value="BEAT PROTEIN"/>
    <property type="match status" value="1"/>
</dbReference>
<feature type="non-terminal residue" evidence="1">
    <location>
        <position position="1"/>
    </location>
</feature>
<dbReference type="InterPro" id="IPR036179">
    <property type="entry name" value="Ig-like_dom_sf"/>
</dbReference>
<dbReference type="SUPFAM" id="SSF48726">
    <property type="entry name" value="Immunoglobulin"/>
    <property type="match status" value="1"/>
</dbReference>
<sequence>SFCIKLIDIAVPKTVKVGSDVKLICDYLLEGDTLYSLKWHFNNNEFYRFVPRDNPQKQIFPLRYIDV</sequence>
<dbReference type="OrthoDB" id="6343941at2759"/>
<comment type="caution">
    <text evidence="1">The sequence shown here is derived from an EMBL/GenBank/DDBJ whole genome shotgun (WGS) entry which is preliminary data.</text>
</comment>
<proteinExistence type="predicted"/>
<dbReference type="STRING" id="1965070.A0A3S3PM87"/>
<evidence type="ECO:0000313" key="2">
    <source>
        <dbReference type="Proteomes" id="UP000285301"/>
    </source>
</evidence>
<reference evidence="1 2" key="1">
    <citation type="journal article" date="2018" name="Gigascience">
        <title>Genomes of trombidid mites reveal novel predicted allergens and laterally-transferred genes associated with secondary metabolism.</title>
        <authorList>
            <person name="Dong X."/>
            <person name="Chaisiri K."/>
            <person name="Xia D."/>
            <person name="Armstrong S.D."/>
            <person name="Fang Y."/>
            <person name="Donnelly M.J."/>
            <person name="Kadowaki T."/>
            <person name="McGarry J.W."/>
            <person name="Darby A.C."/>
            <person name="Makepeace B.L."/>
        </authorList>
    </citation>
    <scope>NUCLEOTIDE SEQUENCE [LARGE SCALE GENOMIC DNA]</scope>
    <source>
        <strain evidence="1">UoL-WK</strain>
    </source>
</reference>
<dbReference type="AlphaFoldDB" id="A0A3S3PM87"/>
<dbReference type="PANTHER" id="PTHR21261:SF15">
    <property type="entry name" value="BEATEN PATH IIIA, ISOFORM D-RELATED"/>
    <property type="match status" value="1"/>
</dbReference>
<organism evidence="1 2">
    <name type="scientific">Dinothrombium tinctorium</name>
    <dbReference type="NCBI Taxonomy" id="1965070"/>
    <lineage>
        <taxon>Eukaryota</taxon>
        <taxon>Metazoa</taxon>
        <taxon>Ecdysozoa</taxon>
        <taxon>Arthropoda</taxon>
        <taxon>Chelicerata</taxon>
        <taxon>Arachnida</taxon>
        <taxon>Acari</taxon>
        <taxon>Acariformes</taxon>
        <taxon>Trombidiformes</taxon>
        <taxon>Prostigmata</taxon>
        <taxon>Anystina</taxon>
        <taxon>Parasitengona</taxon>
        <taxon>Trombidioidea</taxon>
        <taxon>Trombidiidae</taxon>
        <taxon>Dinothrombium</taxon>
    </lineage>
</organism>
<dbReference type="EMBL" id="NCKU01005621">
    <property type="protein sequence ID" value="RWS04345.1"/>
    <property type="molecule type" value="Genomic_DNA"/>
</dbReference>
<evidence type="ECO:0000313" key="1">
    <source>
        <dbReference type="EMBL" id="RWS04345.1"/>
    </source>
</evidence>
<feature type="non-terminal residue" evidence="1">
    <location>
        <position position="67"/>
    </location>
</feature>
<name>A0A3S3PM87_9ACAR</name>
<dbReference type="Proteomes" id="UP000285301">
    <property type="component" value="Unassembled WGS sequence"/>
</dbReference>